<dbReference type="GO" id="GO:0016765">
    <property type="term" value="F:transferase activity, transferring alkyl or aryl (other than methyl) groups"/>
    <property type="evidence" value="ECO:0007669"/>
    <property type="project" value="InterPro"/>
</dbReference>
<evidence type="ECO:0000256" key="3">
    <source>
        <dbReference type="ARBA" id="ARBA00022989"/>
    </source>
</evidence>
<dbReference type="InterPro" id="IPR000537">
    <property type="entry name" value="UbiA_prenyltransferase"/>
</dbReference>
<dbReference type="RefSeq" id="WP_084443871.1">
    <property type="nucleotide sequence ID" value="NZ_FWWW01000044.1"/>
</dbReference>
<sequence>MHESIDKPPATAPASAFTGLKRWTDAVLYSSVLVSAAAAGLTWATFLFWRVDIPGRLGVLIFVATLFLYNIDSVLPYKHRQQLILSGRKLWMIQHRRELFLLALVALAAAGGLFWLDGWQPLTSFLGHLAAISLLYSLPIVRIRGRWRALRDFPLLKVFLIAYVWAAVTVWIPALYLHKSLTTPLVLVLFARRFFFILALAFVFDIRDYTKDILSGTRTFPGIFGIKATKILALLALAIAGILIPQGVTHTYLLVLTVPTALAALIVWYADETRPDYYFAVLADGVMLVQFLAVYWVS</sequence>
<name>A0A1W1UXJ7_9BACT</name>
<dbReference type="AlphaFoldDB" id="A0A1W1UXJ7"/>
<evidence type="ECO:0000256" key="1">
    <source>
        <dbReference type="ARBA" id="ARBA00004141"/>
    </source>
</evidence>
<dbReference type="GO" id="GO:0016020">
    <property type="term" value="C:membrane"/>
    <property type="evidence" value="ECO:0007669"/>
    <property type="project" value="UniProtKB-SubCell"/>
</dbReference>
<feature type="transmembrane region" description="Helical" evidence="5">
    <location>
        <begin position="26"/>
        <end position="51"/>
    </location>
</feature>
<evidence type="ECO:0000256" key="4">
    <source>
        <dbReference type="ARBA" id="ARBA00023136"/>
    </source>
</evidence>
<dbReference type="EMBL" id="FWWW01000044">
    <property type="protein sequence ID" value="SMB85868.1"/>
    <property type="molecule type" value="Genomic_DNA"/>
</dbReference>
<keyword evidence="2 5" id="KW-0812">Transmembrane</keyword>
<feature type="transmembrane region" description="Helical" evidence="5">
    <location>
        <begin position="57"/>
        <end position="77"/>
    </location>
</feature>
<dbReference type="Pfam" id="PF01040">
    <property type="entry name" value="UbiA"/>
    <property type="match status" value="1"/>
</dbReference>
<organism evidence="6 7">
    <name type="scientific">Hymenobacter roseosalivarius DSM 11622</name>
    <dbReference type="NCBI Taxonomy" id="645990"/>
    <lineage>
        <taxon>Bacteria</taxon>
        <taxon>Pseudomonadati</taxon>
        <taxon>Bacteroidota</taxon>
        <taxon>Cytophagia</taxon>
        <taxon>Cytophagales</taxon>
        <taxon>Hymenobacteraceae</taxon>
        <taxon>Hymenobacter</taxon>
    </lineage>
</organism>
<protein>
    <recommendedName>
        <fullName evidence="8">UbiA prenyltransferase</fullName>
    </recommendedName>
</protein>
<keyword evidence="3 5" id="KW-1133">Transmembrane helix</keyword>
<evidence type="ECO:0000313" key="6">
    <source>
        <dbReference type="EMBL" id="SMB85868.1"/>
    </source>
</evidence>
<evidence type="ECO:0000256" key="2">
    <source>
        <dbReference type="ARBA" id="ARBA00022692"/>
    </source>
</evidence>
<feature type="transmembrane region" description="Helical" evidence="5">
    <location>
        <begin position="155"/>
        <end position="177"/>
    </location>
</feature>
<feature type="transmembrane region" description="Helical" evidence="5">
    <location>
        <begin position="250"/>
        <end position="270"/>
    </location>
</feature>
<feature type="transmembrane region" description="Helical" evidence="5">
    <location>
        <begin position="224"/>
        <end position="244"/>
    </location>
</feature>
<comment type="subcellular location">
    <subcellularLocation>
        <location evidence="1">Membrane</location>
        <topology evidence="1">Multi-pass membrane protein</topology>
    </subcellularLocation>
</comment>
<dbReference type="Proteomes" id="UP000192266">
    <property type="component" value="Unassembled WGS sequence"/>
</dbReference>
<reference evidence="6 7" key="1">
    <citation type="submission" date="2017-04" db="EMBL/GenBank/DDBJ databases">
        <authorList>
            <person name="Afonso C.L."/>
            <person name="Miller P.J."/>
            <person name="Scott M.A."/>
            <person name="Spackman E."/>
            <person name="Goraichik I."/>
            <person name="Dimitrov K.M."/>
            <person name="Suarez D.L."/>
            <person name="Swayne D.E."/>
        </authorList>
    </citation>
    <scope>NUCLEOTIDE SEQUENCE [LARGE SCALE GENOMIC DNA]</scope>
    <source>
        <strain evidence="6 7">DSM 11622</strain>
    </source>
</reference>
<feature type="transmembrane region" description="Helical" evidence="5">
    <location>
        <begin position="277"/>
        <end position="297"/>
    </location>
</feature>
<gene>
    <name evidence="6" type="ORF">SAMN00120144_2869</name>
</gene>
<dbReference type="STRING" id="645990.SAMN00120144_2869"/>
<accession>A0A1W1UXJ7</accession>
<feature type="transmembrane region" description="Helical" evidence="5">
    <location>
        <begin position="98"/>
        <end position="116"/>
    </location>
</feature>
<dbReference type="OrthoDB" id="1467772at2"/>
<feature type="transmembrane region" description="Helical" evidence="5">
    <location>
        <begin position="122"/>
        <end position="143"/>
    </location>
</feature>
<evidence type="ECO:0000313" key="7">
    <source>
        <dbReference type="Proteomes" id="UP000192266"/>
    </source>
</evidence>
<proteinExistence type="predicted"/>
<feature type="transmembrane region" description="Helical" evidence="5">
    <location>
        <begin position="183"/>
        <end position="204"/>
    </location>
</feature>
<keyword evidence="7" id="KW-1185">Reference proteome</keyword>
<evidence type="ECO:0008006" key="8">
    <source>
        <dbReference type="Google" id="ProtNLM"/>
    </source>
</evidence>
<evidence type="ECO:0000256" key="5">
    <source>
        <dbReference type="SAM" id="Phobius"/>
    </source>
</evidence>
<keyword evidence="4 5" id="KW-0472">Membrane</keyword>